<dbReference type="EMBL" id="JAANIT010008373">
    <property type="protein sequence ID" value="KAG1529295.1"/>
    <property type="molecule type" value="Genomic_DNA"/>
</dbReference>
<organism evidence="1 2">
    <name type="scientific">Rhizopus oryzae</name>
    <name type="common">Mucormycosis agent</name>
    <name type="synonym">Rhizopus arrhizus var. delemar</name>
    <dbReference type="NCBI Taxonomy" id="64495"/>
    <lineage>
        <taxon>Eukaryota</taxon>
        <taxon>Fungi</taxon>
        <taxon>Fungi incertae sedis</taxon>
        <taxon>Mucoromycota</taxon>
        <taxon>Mucoromycotina</taxon>
        <taxon>Mucoromycetes</taxon>
        <taxon>Mucorales</taxon>
        <taxon>Mucorineae</taxon>
        <taxon>Rhizopodaceae</taxon>
        <taxon>Rhizopus</taxon>
    </lineage>
</organism>
<accession>A0A9P6XNF7</accession>
<gene>
    <name evidence="1" type="ORF">G6F51_014194</name>
</gene>
<evidence type="ECO:0000313" key="1">
    <source>
        <dbReference type="EMBL" id="KAG1529295.1"/>
    </source>
</evidence>
<name>A0A9P6XNF7_RHIOR</name>
<comment type="caution">
    <text evidence="1">The sequence shown here is derived from an EMBL/GenBank/DDBJ whole genome shotgun (WGS) entry which is preliminary data.</text>
</comment>
<sequence>MAYADNIAIFLVDPSELHALLDVLDLYSRAFNARLNRQKNLGNFTIYTTAAPMAIRPVFSWYNTVA</sequence>
<dbReference type="OrthoDB" id="2287314at2759"/>
<proteinExistence type="predicted"/>
<dbReference type="AlphaFoldDB" id="A0A9P6XNF7"/>
<protein>
    <recommendedName>
        <fullName evidence="3">Reverse transcriptase domain-containing protein</fullName>
    </recommendedName>
</protein>
<dbReference type="Proteomes" id="UP000717996">
    <property type="component" value="Unassembled WGS sequence"/>
</dbReference>
<evidence type="ECO:0000313" key="2">
    <source>
        <dbReference type="Proteomes" id="UP000717996"/>
    </source>
</evidence>
<evidence type="ECO:0008006" key="3">
    <source>
        <dbReference type="Google" id="ProtNLM"/>
    </source>
</evidence>
<reference evidence="1" key="1">
    <citation type="journal article" date="2020" name="Microb. Genom.">
        <title>Genetic diversity of clinical and environmental Mucorales isolates obtained from an investigation of mucormycosis cases among solid organ transplant recipients.</title>
        <authorList>
            <person name="Nguyen M.H."/>
            <person name="Kaul D."/>
            <person name="Muto C."/>
            <person name="Cheng S.J."/>
            <person name="Richter R.A."/>
            <person name="Bruno V.M."/>
            <person name="Liu G."/>
            <person name="Beyhan S."/>
            <person name="Sundermann A.J."/>
            <person name="Mounaud S."/>
            <person name="Pasculle A.W."/>
            <person name="Nierman W.C."/>
            <person name="Driscoll E."/>
            <person name="Cumbie R."/>
            <person name="Clancy C.J."/>
            <person name="Dupont C.L."/>
        </authorList>
    </citation>
    <scope>NUCLEOTIDE SEQUENCE</scope>
    <source>
        <strain evidence="1">GL16</strain>
    </source>
</reference>